<dbReference type="PANTHER" id="PTHR30386">
    <property type="entry name" value="MEMBRANE FUSION SUBUNIT OF EMRAB-TOLC MULTIDRUG EFFLUX PUMP"/>
    <property type="match status" value="1"/>
</dbReference>
<evidence type="ECO:0000256" key="3">
    <source>
        <dbReference type="ARBA" id="ARBA00022448"/>
    </source>
</evidence>
<evidence type="ECO:0000256" key="8">
    <source>
        <dbReference type="ARBA" id="ARBA00023136"/>
    </source>
</evidence>
<dbReference type="Gene3D" id="2.40.30.170">
    <property type="match status" value="1"/>
</dbReference>
<comment type="subcellular location">
    <subcellularLocation>
        <location evidence="1 9">Cell inner membrane</location>
        <topology evidence="1 9">Single-pass membrane protein</topology>
    </subcellularLocation>
</comment>
<evidence type="ECO:0000313" key="14">
    <source>
        <dbReference type="Proteomes" id="UP000253061"/>
    </source>
</evidence>
<keyword evidence="8 9" id="KW-0472">Membrane</keyword>
<accession>A0A367VIU9</accession>
<keyword evidence="5 9" id="KW-0997">Cell inner membrane</keyword>
<feature type="domain" description="AprE-like long alpha-helical hairpin" evidence="11">
    <location>
        <begin position="96"/>
        <end position="281"/>
    </location>
</feature>
<feature type="domain" description="AprE-like beta-barrel" evidence="12">
    <location>
        <begin position="324"/>
        <end position="412"/>
    </location>
</feature>
<keyword evidence="3 9" id="KW-0813">Transport</keyword>
<evidence type="ECO:0000256" key="2">
    <source>
        <dbReference type="ARBA" id="ARBA00009477"/>
    </source>
</evidence>
<evidence type="ECO:0000256" key="4">
    <source>
        <dbReference type="ARBA" id="ARBA00022475"/>
    </source>
</evidence>
<evidence type="ECO:0000256" key="7">
    <source>
        <dbReference type="ARBA" id="ARBA00022989"/>
    </source>
</evidence>
<dbReference type="AlphaFoldDB" id="A0A367VIU9"/>
<evidence type="ECO:0000256" key="1">
    <source>
        <dbReference type="ARBA" id="ARBA00004377"/>
    </source>
</evidence>
<feature type="coiled-coil region" evidence="10">
    <location>
        <begin position="153"/>
        <end position="187"/>
    </location>
</feature>
<evidence type="ECO:0000256" key="6">
    <source>
        <dbReference type="ARBA" id="ARBA00022692"/>
    </source>
</evidence>
<dbReference type="Pfam" id="PF25994">
    <property type="entry name" value="HH_AprE"/>
    <property type="match status" value="1"/>
</dbReference>
<dbReference type="RefSeq" id="WP_062956759.1">
    <property type="nucleotide sequence ID" value="NZ_JPWB01000001.1"/>
</dbReference>
<evidence type="ECO:0000259" key="12">
    <source>
        <dbReference type="Pfam" id="PF26002"/>
    </source>
</evidence>
<dbReference type="Gene3D" id="2.40.50.100">
    <property type="match status" value="1"/>
</dbReference>
<evidence type="ECO:0000259" key="11">
    <source>
        <dbReference type="Pfam" id="PF25994"/>
    </source>
</evidence>
<dbReference type="InterPro" id="IPR058982">
    <property type="entry name" value="Beta-barrel_AprE"/>
</dbReference>
<evidence type="ECO:0000256" key="9">
    <source>
        <dbReference type="RuleBase" id="RU365093"/>
    </source>
</evidence>
<feature type="coiled-coil region" evidence="10">
    <location>
        <begin position="233"/>
        <end position="282"/>
    </location>
</feature>
<dbReference type="PRINTS" id="PR01490">
    <property type="entry name" value="RTXTOXIND"/>
</dbReference>
<dbReference type="GO" id="GO:0005886">
    <property type="term" value="C:plasma membrane"/>
    <property type="evidence" value="ECO:0007669"/>
    <property type="project" value="UniProtKB-SubCell"/>
</dbReference>
<dbReference type="GO" id="GO:0015031">
    <property type="term" value="P:protein transport"/>
    <property type="evidence" value="ECO:0007669"/>
    <property type="project" value="InterPro"/>
</dbReference>
<dbReference type="PANTHER" id="PTHR30386:SF17">
    <property type="entry name" value="ALKALINE PROTEASE SECRETION PROTEIN APRE"/>
    <property type="match status" value="1"/>
</dbReference>
<organism evidence="13 14">
    <name type="scientific">Thalassospira profundimaris</name>
    <dbReference type="NCBI Taxonomy" id="502049"/>
    <lineage>
        <taxon>Bacteria</taxon>
        <taxon>Pseudomonadati</taxon>
        <taxon>Pseudomonadota</taxon>
        <taxon>Alphaproteobacteria</taxon>
        <taxon>Rhodospirillales</taxon>
        <taxon>Thalassospiraceae</taxon>
        <taxon>Thalassospira</taxon>
    </lineage>
</organism>
<proteinExistence type="inferred from homology"/>
<gene>
    <name evidence="13" type="ORF">TH6_00410</name>
</gene>
<dbReference type="InterPro" id="IPR010129">
    <property type="entry name" value="T1SS_HlyD"/>
</dbReference>
<dbReference type="Pfam" id="PF26002">
    <property type="entry name" value="Beta-barrel_AprE"/>
    <property type="match status" value="1"/>
</dbReference>
<comment type="similarity">
    <text evidence="2 9">Belongs to the membrane fusion protein (MFP) (TC 8.A.1) family.</text>
</comment>
<reference evidence="13 14" key="1">
    <citation type="submission" date="2014-07" db="EMBL/GenBank/DDBJ databases">
        <title>Draft genome sequence of Thalassospira profundimaris R8-17.</title>
        <authorList>
            <person name="Lai Q."/>
            <person name="Shao Z."/>
        </authorList>
    </citation>
    <scope>NUCLEOTIDE SEQUENCE [LARGE SCALE GENOMIC DNA]</scope>
    <source>
        <strain evidence="13 14">R8-17</strain>
    </source>
</reference>
<dbReference type="InterPro" id="IPR050739">
    <property type="entry name" value="MFP"/>
</dbReference>
<protein>
    <recommendedName>
        <fullName evidence="9">Membrane fusion protein (MFP) family protein</fullName>
    </recommendedName>
</protein>
<keyword evidence="4 9" id="KW-1003">Cell membrane</keyword>
<name>A0A367VIU9_9PROT</name>
<feature type="transmembrane region" description="Helical" evidence="9">
    <location>
        <begin position="20"/>
        <end position="39"/>
    </location>
</feature>
<dbReference type="InterPro" id="IPR058781">
    <property type="entry name" value="HH_AprE-like"/>
</dbReference>
<dbReference type="Proteomes" id="UP000253061">
    <property type="component" value="Unassembled WGS sequence"/>
</dbReference>
<comment type="caution">
    <text evidence="13">The sequence shown here is derived from an EMBL/GenBank/DDBJ whole genome shotgun (WGS) entry which is preliminary data.</text>
</comment>
<evidence type="ECO:0000256" key="5">
    <source>
        <dbReference type="ARBA" id="ARBA00022519"/>
    </source>
</evidence>
<keyword evidence="10" id="KW-0175">Coiled coil</keyword>
<dbReference type="EMBL" id="JPWB01000001">
    <property type="protein sequence ID" value="RCK25134.1"/>
    <property type="molecule type" value="Genomic_DNA"/>
</dbReference>
<sequence>MSGGVQLPNARELSTDVKPLVRIGFLILFLGFGSVLLWAGTAEVNSAATASGVVAPFSGRQSVQHLEGGIIREILVRNGTRVKAGEVLVRLDDTRSRASYDLLNNRYLNALATQTRLVAERAQDDYLTFPPPLEDPRYFSITDAQRTLFESRRNAFQGELELYDERIKELRREIVGTREQKIAAEQQVGIVKEELAMVKPMVELGYARRTRLLQLESRLVETLGNIGRFSADIARIEQQIQQVKASQSQLMRDHLQSINTELRDVQSEISDLNERLRSAEDILVRSDIKAPRNGTVTNMQFTTVGGVIPPGAQVLEIVPADDRLVIEARVSPNDIDVVSAGLPVNIRVTSFSQRWFAPVKGTVTDVSPDRLTDAEGRSYFQAMVEIDAESLAEHEGMILSPGMPAQLEIVTGARTILAYLFSPITTSFDRAFREQ</sequence>
<keyword evidence="7 9" id="KW-1133">Transmembrane helix</keyword>
<dbReference type="NCBIfam" id="TIGR01843">
    <property type="entry name" value="type_I_hlyD"/>
    <property type="match status" value="1"/>
</dbReference>
<evidence type="ECO:0000313" key="13">
    <source>
        <dbReference type="EMBL" id="RCK25134.1"/>
    </source>
</evidence>
<keyword evidence="6 9" id="KW-0812">Transmembrane</keyword>
<evidence type="ECO:0000256" key="10">
    <source>
        <dbReference type="SAM" id="Coils"/>
    </source>
</evidence>